<dbReference type="SMART" id="SM00220">
    <property type="entry name" value="S_TKc"/>
    <property type="match status" value="1"/>
</dbReference>
<dbReference type="CDD" id="cd14066">
    <property type="entry name" value="STKc_IRAK"/>
    <property type="match status" value="1"/>
</dbReference>
<comment type="similarity">
    <text evidence="18">Belongs to the protein kinase superfamily. Ser/Thr protein kinase family.</text>
</comment>
<dbReference type="FunFam" id="3.30.200.20:FF:000330">
    <property type="entry name" value="G-type lectin S-receptor-like serine/threonine-protein kinase At4g03230"/>
    <property type="match status" value="1"/>
</dbReference>
<feature type="transmembrane region" description="Helical" evidence="19">
    <location>
        <begin position="448"/>
        <end position="469"/>
    </location>
</feature>
<dbReference type="SUPFAM" id="SSF56112">
    <property type="entry name" value="Protein kinase-like (PK-like)"/>
    <property type="match status" value="1"/>
</dbReference>
<name>A0A8S0PJ53_OLEEU</name>
<proteinExistence type="inferred from homology"/>
<evidence type="ECO:0000256" key="9">
    <source>
        <dbReference type="ARBA" id="ARBA00022777"/>
    </source>
</evidence>
<dbReference type="InterPro" id="IPR011009">
    <property type="entry name" value="Kinase-like_dom_sf"/>
</dbReference>
<dbReference type="PROSITE" id="PS50948">
    <property type="entry name" value="PAN"/>
    <property type="match status" value="1"/>
</dbReference>
<dbReference type="GO" id="GO:0048544">
    <property type="term" value="P:recognition of pollen"/>
    <property type="evidence" value="ECO:0007669"/>
    <property type="project" value="InterPro"/>
</dbReference>
<dbReference type="CDD" id="cd00028">
    <property type="entry name" value="B_lectin"/>
    <property type="match status" value="1"/>
</dbReference>
<dbReference type="GO" id="GO:0005886">
    <property type="term" value="C:plasma membrane"/>
    <property type="evidence" value="ECO:0007669"/>
    <property type="project" value="UniProtKB-SubCell"/>
</dbReference>
<dbReference type="PANTHER" id="PTHR32444">
    <property type="entry name" value="BULB-TYPE LECTIN DOMAIN-CONTAINING PROTEIN"/>
    <property type="match status" value="1"/>
</dbReference>
<keyword evidence="14" id="KW-0675">Receptor</keyword>
<evidence type="ECO:0000256" key="2">
    <source>
        <dbReference type="ARBA" id="ARBA00022475"/>
    </source>
</evidence>
<evidence type="ECO:0000256" key="8">
    <source>
        <dbReference type="ARBA" id="ARBA00022741"/>
    </source>
</evidence>
<evidence type="ECO:0000256" key="16">
    <source>
        <dbReference type="ARBA" id="ARBA00047899"/>
    </source>
</evidence>
<keyword evidence="24" id="KW-1185">Reference proteome</keyword>
<dbReference type="Pfam" id="PF08276">
    <property type="entry name" value="PAN_2"/>
    <property type="match status" value="1"/>
</dbReference>
<feature type="domain" description="Protein kinase" evidence="20">
    <location>
        <begin position="510"/>
        <end position="787"/>
    </location>
</feature>
<keyword evidence="2" id="KW-1003">Cell membrane</keyword>
<evidence type="ECO:0000256" key="15">
    <source>
        <dbReference type="ARBA" id="ARBA00023180"/>
    </source>
</evidence>
<dbReference type="PANTHER" id="PTHR32444:SF183">
    <property type="entry name" value="APPLE DOMAIN-CONTAINING PROTEIN"/>
    <property type="match status" value="1"/>
</dbReference>
<dbReference type="Gene3D" id="3.50.4.10">
    <property type="entry name" value="Hepatocyte Growth Factor"/>
    <property type="match status" value="1"/>
</dbReference>
<dbReference type="Proteomes" id="UP000594638">
    <property type="component" value="Unassembled WGS sequence"/>
</dbReference>
<dbReference type="FunFam" id="1.10.510.10:FF:000060">
    <property type="entry name" value="G-type lectin S-receptor-like serine/threonine-protein kinase"/>
    <property type="match status" value="1"/>
</dbReference>
<dbReference type="FunFam" id="2.90.10.10:FF:000004">
    <property type="entry name" value="G-type lectin S-receptor-like serine/threonine-protein kinase"/>
    <property type="match status" value="1"/>
</dbReference>
<evidence type="ECO:0000256" key="11">
    <source>
        <dbReference type="ARBA" id="ARBA00022989"/>
    </source>
</evidence>
<dbReference type="SMART" id="SM00473">
    <property type="entry name" value="PAN_AP"/>
    <property type="match status" value="1"/>
</dbReference>
<dbReference type="GO" id="GO:0004674">
    <property type="term" value="F:protein serine/threonine kinase activity"/>
    <property type="evidence" value="ECO:0007669"/>
    <property type="project" value="UniProtKB-KW"/>
</dbReference>
<comment type="catalytic activity">
    <reaction evidence="16 18">
        <text>L-threonyl-[protein] + ATP = O-phospho-L-threonyl-[protein] + ADP + H(+)</text>
        <dbReference type="Rhea" id="RHEA:46608"/>
        <dbReference type="Rhea" id="RHEA-COMP:11060"/>
        <dbReference type="Rhea" id="RHEA-COMP:11605"/>
        <dbReference type="ChEBI" id="CHEBI:15378"/>
        <dbReference type="ChEBI" id="CHEBI:30013"/>
        <dbReference type="ChEBI" id="CHEBI:30616"/>
        <dbReference type="ChEBI" id="CHEBI:61977"/>
        <dbReference type="ChEBI" id="CHEBI:456216"/>
        <dbReference type="EC" id="2.7.11.1"/>
    </reaction>
</comment>
<organism evidence="23 24">
    <name type="scientific">Olea europaea subsp. europaea</name>
    <dbReference type="NCBI Taxonomy" id="158383"/>
    <lineage>
        <taxon>Eukaryota</taxon>
        <taxon>Viridiplantae</taxon>
        <taxon>Streptophyta</taxon>
        <taxon>Embryophyta</taxon>
        <taxon>Tracheophyta</taxon>
        <taxon>Spermatophyta</taxon>
        <taxon>Magnoliopsida</taxon>
        <taxon>eudicotyledons</taxon>
        <taxon>Gunneridae</taxon>
        <taxon>Pentapetalae</taxon>
        <taxon>asterids</taxon>
        <taxon>lamiids</taxon>
        <taxon>Lamiales</taxon>
        <taxon>Oleaceae</taxon>
        <taxon>Oleeae</taxon>
        <taxon>Olea</taxon>
    </lineage>
</organism>
<evidence type="ECO:0000256" key="3">
    <source>
        <dbReference type="ARBA" id="ARBA00022527"/>
    </source>
</evidence>
<keyword evidence="12 19" id="KW-0472">Membrane</keyword>
<evidence type="ECO:0000259" key="22">
    <source>
        <dbReference type="PROSITE" id="PS50948"/>
    </source>
</evidence>
<keyword evidence="3 18" id="KW-0723">Serine/threonine-protein kinase</keyword>
<evidence type="ECO:0000256" key="7">
    <source>
        <dbReference type="ARBA" id="ARBA00022734"/>
    </source>
</evidence>
<dbReference type="InterPro" id="IPR008271">
    <property type="entry name" value="Ser/Thr_kinase_AS"/>
</dbReference>
<dbReference type="CDD" id="cd01098">
    <property type="entry name" value="PAN_AP_plant"/>
    <property type="match status" value="1"/>
</dbReference>
<evidence type="ECO:0000313" key="24">
    <source>
        <dbReference type="Proteomes" id="UP000594638"/>
    </source>
</evidence>
<evidence type="ECO:0000256" key="13">
    <source>
        <dbReference type="ARBA" id="ARBA00023157"/>
    </source>
</evidence>
<dbReference type="SMART" id="SM00108">
    <property type="entry name" value="B_lectin"/>
    <property type="match status" value="1"/>
</dbReference>
<dbReference type="InterPro" id="IPR001245">
    <property type="entry name" value="Ser-Thr/Tyr_kinase_cat_dom"/>
</dbReference>
<evidence type="ECO:0000259" key="21">
    <source>
        <dbReference type="PROSITE" id="PS50927"/>
    </source>
</evidence>
<dbReference type="InterPro" id="IPR000719">
    <property type="entry name" value="Prot_kinase_dom"/>
</dbReference>
<dbReference type="Gene3D" id="1.10.510.10">
    <property type="entry name" value="Transferase(Phosphotransferase) domain 1"/>
    <property type="match status" value="1"/>
</dbReference>
<reference evidence="23 24" key="1">
    <citation type="submission" date="2019-12" db="EMBL/GenBank/DDBJ databases">
        <authorList>
            <person name="Alioto T."/>
            <person name="Alioto T."/>
            <person name="Gomez Garrido J."/>
        </authorList>
    </citation>
    <scope>NUCLEOTIDE SEQUENCE [LARGE SCALE GENOMIC DNA]</scope>
</reference>
<comment type="subcellular location">
    <subcellularLocation>
        <location evidence="1">Cell membrane</location>
        <topology evidence="1">Single-pass type I membrane protein</topology>
    </subcellularLocation>
</comment>
<protein>
    <recommendedName>
        <fullName evidence="18">Receptor-like serine/threonine-protein kinase</fullName>
        <ecNumber evidence="18">2.7.11.1</ecNumber>
    </recommendedName>
</protein>
<feature type="domain" description="Apple" evidence="22">
    <location>
        <begin position="354"/>
        <end position="435"/>
    </location>
</feature>
<evidence type="ECO:0000256" key="18">
    <source>
        <dbReference type="PIRNR" id="PIRNR000641"/>
    </source>
</evidence>
<keyword evidence="8 18" id="KW-0547">Nucleotide-binding</keyword>
<keyword evidence="13" id="KW-1015">Disulfide bond</keyword>
<dbReference type="Pfam" id="PF07714">
    <property type="entry name" value="PK_Tyr_Ser-Thr"/>
    <property type="match status" value="1"/>
</dbReference>
<gene>
    <name evidence="23" type="ORF">OLEA9_A071694</name>
</gene>
<dbReference type="Pfam" id="PF00954">
    <property type="entry name" value="S_locus_glycop"/>
    <property type="match status" value="1"/>
</dbReference>
<dbReference type="InterPro" id="IPR036426">
    <property type="entry name" value="Bulb-type_lectin_dom_sf"/>
</dbReference>
<dbReference type="PROSITE" id="PS50011">
    <property type="entry name" value="PROTEIN_KINASE_DOM"/>
    <property type="match status" value="1"/>
</dbReference>
<dbReference type="OrthoDB" id="785331at2759"/>
<dbReference type="InterPro" id="IPR024171">
    <property type="entry name" value="SRK-like_kinase"/>
</dbReference>
<keyword evidence="9 18" id="KW-0418">Kinase</keyword>
<evidence type="ECO:0000256" key="12">
    <source>
        <dbReference type="ARBA" id="ARBA00023136"/>
    </source>
</evidence>
<keyword evidence="5 19" id="KW-0812">Transmembrane</keyword>
<evidence type="ECO:0000256" key="6">
    <source>
        <dbReference type="ARBA" id="ARBA00022729"/>
    </source>
</evidence>
<accession>A0A8S0PJ53</accession>
<dbReference type="Gene3D" id="3.30.200.20">
    <property type="entry name" value="Phosphorylase Kinase, domain 1"/>
    <property type="match status" value="1"/>
</dbReference>
<keyword evidence="11 19" id="KW-1133">Transmembrane helix</keyword>
<dbReference type="PROSITE" id="PS00108">
    <property type="entry name" value="PROTEIN_KINASE_ST"/>
    <property type="match status" value="1"/>
</dbReference>
<keyword evidence="4 18" id="KW-0808">Transferase</keyword>
<keyword evidence="15" id="KW-0325">Glycoprotein</keyword>
<dbReference type="EMBL" id="CACTIH010000101">
    <property type="protein sequence ID" value="CAA2953892.1"/>
    <property type="molecule type" value="Genomic_DNA"/>
</dbReference>
<dbReference type="EC" id="2.7.11.1" evidence="18"/>
<feature type="domain" description="Bulb-type lectin" evidence="21">
    <location>
        <begin position="39"/>
        <end position="160"/>
    </location>
</feature>
<evidence type="ECO:0000256" key="10">
    <source>
        <dbReference type="ARBA" id="ARBA00022840"/>
    </source>
</evidence>
<keyword evidence="7" id="KW-0430">Lectin</keyword>
<dbReference type="GO" id="GO:0005524">
    <property type="term" value="F:ATP binding"/>
    <property type="evidence" value="ECO:0007669"/>
    <property type="project" value="UniProtKB-KW"/>
</dbReference>
<dbReference type="Pfam" id="PF01453">
    <property type="entry name" value="B_lectin"/>
    <property type="match status" value="1"/>
</dbReference>
<dbReference type="Gene3D" id="2.90.10.10">
    <property type="entry name" value="Bulb-type lectin domain"/>
    <property type="match status" value="1"/>
</dbReference>
<comment type="caution">
    <text evidence="23">The sequence shown here is derived from an EMBL/GenBank/DDBJ whole genome shotgun (WGS) entry which is preliminary data.</text>
</comment>
<evidence type="ECO:0000256" key="14">
    <source>
        <dbReference type="ARBA" id="ARBA00023170"/>
    </source>
</evidence>
<dbReference type="SUPFAM" id="SSF51110">
    <property type="entry name" value="alpha-D-mannose-specific plant lectins"/>
    <property type="match status" value="1"/>
</dbReference>
<evidence type="ECO:0000313" key="23">
    <source>
        <dbReference type="EMBL" id="CAA2953892.1"/>
    </source>
</evidence>
<sequence>MRKNTKAKERGTMKKPIKQTPFLLLLSFLLSILKISTAIDIINTTQIFRDGDVLVSSGGRFELGFFSPGSSNNRYVGIWYHKIPNSSAVWVANREIPVRNTSGILKVTESGILVVLNDTNNIIWSSNTSRVAPTPVLQLLDSGNLVLREANDDRPDNFLWQSFDYLSDTSLPGVNIGWNFVTGVESYLSSWKTSDDPARGDFTFHLDPTGYPQLVIKRGPTTLYRLGPWNGLAFSGQTNSVQDMNFRFVFIMNKDKVYHRLEATDSSVISRIILTQSGTMQRWTWVDRIHDWIPYVNFPADNCDTYKLCGAYGSCNIANTPACVCLDKFEPKDPEGWSRSDWTNGCNRRTPLNCLKGDIFLKYSGIKLPDSRNSKYNKSMTLEECKVECVKDCSCMAYTQLNISGEGSGCLFWYEDLIDIRDLSSHGQDIYIRMASSELDSKGKGRKILISSLTAMGVVLLGLSLTLYYRKRKKNCTIWRTEGSRTESHKKDYELPLYRASTISKATNNFSENNKLGQGGYGPVYKGTLEDGQDVAVKRLSKTSMQGLDEFKNEVICIAKLQHRNLVKLLGCCIEGEEKMLIYEYMPNKSLDLILFDQTRSALLDWPKRLQIVNGVARGLMYIHQDSRMRIIHRDLKASNILLDDDMNPKISDFGIARSFGGNETEDKTSRVVGTYGYMSPEYAVHGRFSQKSDVFSFGVLVLEIVIGKRNSGFFHGDQHLNLLGHAWTLYKEEMSLELVDVYLCETANQSEVLRLIHVGLLCVQQCPDDRPSTASVVAMLGNDAALPQANQPGFFVERDVSIGKSITSSCNEMTITQLEAR</sequence>
<evidence type="ECO:0000256" key="1">
    <source>
        <dbReference type="ARBA" id="ARBA00004251"/>
    </source>
</evidence>
<dbReference type="PROSITE" id="PS50927">
    <property type="entry name" value="BULB_LECTIN"/>
    <property type="match status" value="1"/>
</dbReference>
<evidence type="ECO:0000256" key="4">
    <source>
        <dbReference type="ARBA" id="ARBA00022679"/>
    </source>
</evidence>
<evidence type="ECO:0000259" key="20">
    <source>
        <dbReference type="PROSITE" id="PS50011"/>
    </source>
</evidence>
<dbReference type="InterPro" id="IPR000858">
    <property type="entry name" value="S_locus_glycoprot_dom"/>
</dbReference>
<evidence type="ECO:0000256" key="5">
    <source>
        <dbReference type="ARBA" id="ARBA00022692"/>
    </source>
</evidence>
<evidence type="ECO:0000256" key="19">
    <source>
        <dbReference type="SAM" id="Phobius"/>
    </source>
</evidence>
<dbReference type="AlphaFoldDB" id="A0A8S0PJ53"/>
<dbReference type="Gramene" id="OE9A071694T1">
    <property type="protein sequence ID" value="OE9A071694C1"/>
    <property type="gene ID" value="OE9A071694"/>
</dbReference>
<dbReference type="GO" id="GO:0030246">
    <property type="term" value="F:carbohydrate binding"/>
    <property type="evidence" value="ECO:0007669"/>
    <property type="project" value="UniProtKB-KW"/>
</dbReference>
<keyword evidence="6" id="KW-0732">Signal</keyword>
<dbReference type="PIRSF" id="PIRSF000641">
    <property type="entry name" value="SRK"/>
    <property type="match status" value="1"/>
</dbReference>
<dbReference type="InterPro" id="IPR001480">
    <property type="entry name" value="Bulb-type_lectin_dom"/>
</dbReference>
<keyword evidence="10 18" id="KW-0067">ATP-binding</keyword>
<dbReference type="InterPro" id="IPR003609">
    <property type="entry name" value="Pan_app"/>
</dbReference>
<comment type="catalytic activity">
    <reaction evidence="17 18">
        <text>L-seryl-[protein] + ATP = O-phospho-L-seryl-[protein] + ADP + H(+)</text>
        <dbReference type="Rhea" id="RHEA:17989"/>
        <dbReference type="Rhea" id="RHEA-COMP:9863"/>
        <dbReference type="Rhea" id="RHEA-COMP:11604"/>
        <dbReference type="ChEBI" id="CHEBI:15378"/>
        <dbReference type="ChEBI" id="CHEBI:29999"/>
        <dbReference type="ChEBI" id="CHEBI:30616"/>
        <dbReference type="ChEBI" id="CHEBI:83421"/>
        <dbReference type="ChEBI" id="CHEBI:456216"/>
        <dbReference type="EC" id="2.7.11.1"/>
    </reaction>
</comment>
<evidence type="ECO:0000256" key="17">
    <source>
        <dbReference type="ARBA" id="ARBA00048679"/>
    </source>
</evidence>